<dbReference type="Gene3D" id="1.20.1330.10">
    <property type="entry name" value="f41 fragment of flagellin, N-terminal domain"/>
    <property type="match status" value="1"/>
</dbReference>
<dbReference type="Proteomes" id="UP000321595">
    <property type="component" value="Chromosome"/>
</dbReference>
<dbReference type="SUPFAM" id="SSF64518">
    <property type="entry name" value="Phase 1 flagellin"/>
    <property type="match status" value="1"/>
</dbReference>
<organism evidence="2 3">
    <name type="scientific">Microvenator marinus</name>
    <dbReference type="NCBI Taxonomy" id="2600177"/>
    <lineage>
        <taxon>Bacteria</taxon>
        <taxon>Deltaproteobacteria</taxon>
        <taxon>Bradymonadales</taxon>
        <taxon>Microvenatoraceae</taxon>
        <taxon>Microvenator</taxon>
    </lineage>
</organism>
<keyword evidence="3" id="KW-1185">Reference proteome</keyword>
<evidence type="ECO:0000313" key="2">
    <source>
        <dbReference type="EMBL" id="QED28604.1"/>
    </source>
</evidence>
<dbReference type="PANTHER" id="PTHR42792:SF1">
    <property type="entry name" value="FLAGELLAR HOOK-ASSOCIATED PROTEIN 3"/>
    <property type="match status" value="1"/>
</dbReference>
<name>A0A5B8XSR5_9DELT</name>
<gene>
    <name evidence="2" type="ORF">FRD01_15455</name>
</gene>
<dbReference type="RefSeq" id="WP_146961181.1">
    <property type="nucleotide sequence ID" value="NZ_CP042467.1"/>
</dbReference>
<proteinExistence type="predicted"/>
<sequence length="290" mass="31167">MRISEGHKNAQLLSRLQSNLAAKDKASEQVSSGLRVQRASDDPQAHQVAEKLKAQGARFESMLKTNDQLASGLDHADRMLANATTVVDEALRIAQQFSSDTYSAEQMAAAAKSIEGLKESLLEVANSKFQGVHTFGGTSDQTPPYSGAGVLQGQTMSRVVEIAPREFVQTPVATDIFGDQNNVFAVLDKISAALSLQDTNAVRGNLEPLKGFRGSMVGARQEIGHKLEVLEHAQGFLDALKTEATIDAGKATDADPAKAISNLLSISNTLEVYAQSEDQVQQLMDQMLKL</sequence>
<dbReference type="KEGG" id="bbae:FRD01_15455"/>
<dbReference type="InterPro" id="IPR001029">
    <property type="entry name" value="Flagellin_N"/>
</dbReference>
<evidence type="ECO:0000259" key="1">
    <source>
        <dbReference type="Pfam" id="PF00669"/>
    </source>
</evidence>
<dbReference type="Pfam" id="PF00669">
    <property type="entry name" value="Flagellin_N"/>
    <property type="match status" value="1"/>
</dbReference>
<dbReference type="AlphaFoldDB" id="A0A5B8XSR5"/>
<dbReference type="EMBL" id="CP042467">
    <property type="protein sequence ID" value="QED28604.1"/>
    <property type="molecule type" value="Genomic_DNA"/>
</dbReference>
<accession>A0A5B8XSR5</accession>
<dbReference type="PANTHER" id="PTHR42792">
    <property type="entry name" value="FLAGELLIN"/>
    <property type="match status" value="1"/>
</dbReference>
<protein>
    <recommendedName>
        <fullName evidence="1">Flagellin N-terminal domain-containing protein</fullName>
    </recommendedName>
</protein>
<dbReference type="GO" id="GO:0009288">
    <property type="term" value="C:bacterial-type flagellum"/>
    <property type="evidence" value="ECO:0007669"/>
    <property type="project" value="InterPro"/>
</dbReference>
<dbReference type="GO" id="GO:0005198">
    <property type="term" value="F:structural molecule activity"/>
    <property type="evidence" value="ECO:0007669"/>
    <property type="project" value="InterPro"/>
</dbReference>
<reference evidence="2 3" key="1">
    <citation type="submission" date="2019-08" db="EMBL/GenBank/DDBJ databases">
        <authorList>
            <person name="Liang Q."/>
        </authorList>
    </citation>
    <scope>NUCLEOTIDE SEQUENCE [LARGE SCALE GENOMIC DNA]</scope>
    <source>
        <strain evidence="2 3">V1718</strain>
    </source>
</reference>
<feature type="domain" description="Flagellin N-terminal" evidence="1">
    <location>
        <begin position="9"/>
        <end position="138"/>
    </location>
</feature>
<dbReference type="InterPro" id="IPR001492">
    <property type="entry name" value="Flagellin"/>
</dbReference>
<evidence type="ECO:0000313" key="3">
    <source>
        <dbReference type="Proteomes" id="UP000321595"/>
    </source>
</evidence>
<dbReference type="OrthoDB" id="9758307at2"/>